<organism evidence="7 8">
    <name type="scientific">Anopheles dirus</name>
    <dbReference type="NCBI Taxonomy" id="7168"/>
    <lineage>
        <taxon>Eukaryota</taxon>
        <taxon>Metazoa</taxon>
        <taxon>Ecdysozoa</taxon>
        <taxon>Arthropoda</taxon>
        <taxon>Hexapoda</taxon>
        <taxon>Insecta</taxon>
        <taxon>Pterygota</taxon>
        <taxon>Neoptera</taxon>
        <taxon>Endopterygota</taxon>
        <taxon>Diptera</taxon>
        <taxon>Nematocera</taxon>
        <taxon>Culicoidea</taxon>
        <taxon>Culicidae</taxon>
        <taxon>Anophelinae</taxon>
        <taxon>Anopheles</taxon>
    </lineage>
</organism>
<dbReference type="PANTHER" id="PTHR12835:SF5">
    <property type="entry name" value="BIOTIN--PROTEIN LIGASE"/>
    <property type="match status" value="1"/>
</dbReference>
<accession>A0A182N9Z3</accession>
<dbReference type="GO" id="GO:0046872">
    <property type="term" value="F:metal ion binding"/>
    <property type="evidence" value="ECO:0007669"/>
    <property type="project" value="UniProtKB-KW"/>
</dbReference>
<dbReference type="PANTHER" id="PTHR12835">
    <property type="entry name" value="BIOTIN PROTEIN LIGASE"/>
    <property type="match status" value="1"/>
</dbReference>
<dbReference type="InterPro" id="IPR031865">
    <property type="entry name" value="DUF4757"/>
</dbReference>
<feature type="compositionally biased region" description="Low complexity" evidence="5">
    <location>
        <begin position="178"/>
        <end position="187"/>
    </location>
</feature>
<dbReference type="VEuPathDB" id="VectorBase:ADIR004469"/>
<dbReference type="STRING" id="7168.A0A182N9Z3"/>
<dbReference type="Pfam" id="PF03099">
    <property type="entry name" value="BPL_LplA_LipB"/>
    <property type="match status" value="1"/>
</dbReference>
<feature type="compositionally biased region" description="Basic and acidic residues" evidence="5">
    <location>
        <begin position="188"/>
        <end position="197"/>
    </location>
</feature>
<keyword evidence="1 4" id="KW-0479">Metal-binding</keyword>
<feature type="region of interest" description="Disordered" evidence="5">
    <location>
        <begin position="918"/>
        <end position="937"/>
    </location>
</feature>
<dbReference type="GO" id="GO:0004077">
    <property type="term" value="F:biotin--[biotin carboxyl-carrier protein] ligase activity"/>
    <property type="evidence" value="ECO:0007669"/>
    <property type="project" value="TreeGrafter"/>
</dbReference>
<keyword evidence="2 4" id="KW-0862">Zinc</keyword>
<feature type="compositionally biased region" description="Basic and acidic residues" evidence="5">
    <location>
        <begin position="918"/>
        <end position="933"/>
    </location>
</feature>
<feature type="region of interest" description="Disordered" evidence="5">
    <location>
        <begin position="608"/>
        <end position="630"/>
    </location>
</feature>
<reference evidence="8" key="1">
    <citation type="submission" date="2013-03" db="EMBL/GenBank/DDBJ databases">
        <title>The Genome Sequence of Anopheles dirus WRAIR2.</title>
        <authorList>
            <consortium name="The Broad Institute Genomics Platform"/>
            <person name="Neafsey D.E."/>
            <person name="Walton C."/>
            <person name="Walker B."/>
            <person name="Young S.K."/>
            <person name="Zeng Q."/>
            <person name="Gargeya S."/>
            <person name="Fitzgerald M."/>
            <person name="Haas B."/>
            <person name="Abouelleil A."/>
            <person name="Allen A.W."/>
            <person name="Alvarado L."/>
            <person name="Arachchi H.M."/>
            <person name="Berlin A.M."/>
            <person name="Chapman S.B."/>
            <person name="Gainer-Dewar J."/>
            <person name="Goldberg J."/>
            <person name="Griggs A."/>
            <person name="Gujja S."/>
            <person name="Hansen M."/>
            <person name="Howarth C."/>
            <person name="Imamovic A."/>
            <person name="Ireland A."/>
            <person name="Larimer J."/>
            <person name="McCowan C."/>
            <person name="Murphy C."/>
            <person name="Pearson M."/>
            <person name="Poon T.W."/>
            <person name="Priest M."/>
            <person name="Roberts A."/>
            <person name="Saif S."/>
            <person name="Shea T."/>
            <person name="Sisk P."/>
            <person name="Sykes S."/>
            <person name="Wortman J."/>
            <person name="Nusbaum C."/>
            <person name="Birren B."/>
        </authorList>
    </citation>
    <scope>NUCLEOTIDE SEQUENCE [LARGE SCALE GENOMIC DNA]</scope>
    <source>
        <strain evidence="8">WRAIR2</strain>
    </source>
</reference>
<dbReference type="Proteomes" id="UP000075884">
    <property type="component" value="Unassembled WGS sequence"/>
</dbReference>
<evidence type="ECO:0000256" key="1">
    <source>
        <dbReference type="ARBA" id="ARBA00022723"/>
    </source>
</evidence>
<dbReference type="EnsemblMetazoa" id="ADIR004469-RA">
    <property type="protein sequence ID" value="ADIR004469-PA"/>
    <property type="gene ID" value="ADIR004469"/>
</dbReference>
<dbReference type="SUPFAM" id="SSF55681">
    <property type="entry name" value="Class II aaRS and biotin synthetases"/>
    <property type="match status" value="1"/>
</dbReference>
<dbReference type="PROSITE" id="PS50023">
    <property type="entry name" value="LIM_DOMAIN_2"/>
    <property type="match status" value="1"/>
</dbReference>
<feature type="region of interest" description="Disordered" evidence="5">
    <location>
        <begin position="881"/>
        <end position="907"/>
    </location>
</feature>
<dbReference type="Gene3D" id="2.10.110.10">
    <property type="entry name" value="Cysteine Rich Protein"/>
    <property type="match status" value="1"/>
</dbReference>
<feature type="region of interest" description="Disordered" evidence="5">
    <location>
        <begin position="843"/>
        <end position="869"/>
    </location>
</feature>
<dbReference type="InterPro" id="IPR001781">
    <property type="entry name" value="Znf_LIM"/>
</dbReference>
<evidence type="ECO:0000256" key="2">
    <source>
        <dbReference type="ARBA" id="ARBA00022833"/>
    </source>
</evidence>
<feature type="compositionally biased region" description="Basic and acidic residues" evidence="5">
    <location>
        <begin position="152"/>
        <end position="177"/>
    </location>
</feature>
<evidence type="ECO:0000256" key="5">
    <source>
        <dbReference type="SAM" id="MobiDB-lite"/>
    </source>
</evidence>
<feature type="domain" description="LIM zinc-binding" evidence="6">
    <location>
        <begin position="1029"/>
        <end position="1095"/>
    </location>
</feature>
<feature type="region of interest" description="Disordered" evidence="5">
    <location>
        <begin position="979"/>
        <end position="1015"/>
    </location>
</feature>
<name>A0A182N9Z3_9DIPT</name>
<dbReference type="SMART" id="SM00132">
    <property type="entry name" value="LIM"/>
    <property type="match status" value="1"/>
</dbReference>
<feature type="compositionally biased region" description="Polar residues" evidence="5">
    <location>
        <begin position="893"/>
        <end position="906"/>
    </location>
</feature>
<evidence type="ECO:0000259" key="6">
    <source>
        <dbReference type="PROSITE" id="PS50023"/>
    </source>
</evidence>
<reference evidence="7" key="2">
    <citation type="submission" date="2020-05" db="UniProtKB">
        <authorList>
            <consortium name="EnsemblMetazoa"/>
        </authorList>
    </citation>
    <scope>IDENTIFICATION</scope>
    <source>
        <strain evidence="7">WRAIR2</strain>
    </source>
</reference>
<dbReference type="InterPro" id="IPR045864">
    <property type="entry name" value="aa-tRNA-synth_II/BPL/LPL"/>
</dbReference>
<dbReference type="Pfam" id="PF00412">
    <property type="entry name" value="LIM"/>
    <property type="match status" value="1"/>
</dbReference>
<feature type="compositionally biased region" description="Polar residues" evidence="5">
    <location>
        <begin position="558"/>
        <end position="570"/>
    </location>
</feature>
<dbReference type="PROSITE" id="PS00478">
    <property type="entry name" value="LIM_DOMAIN_1"/>
    <property type="match status" value="1"/>
</dbReference>
<evidence type="ECO:0000256" key="3">
    <source>
        <dbReference type="ARBA" id="ARBA00023038"/>
    </source>
</evidence>
<evidence type="ECO:0000313" key="8">
    <source>
        <dbReference type="Proteomes" id="UP000075884"/>
    </source>
</evidence>
<keyword evidence="3 4" id="KW-0440">LIM domain</keyword>
<protein>
    <recommendedName>
        <fullName evidence="6">LIM zinc-binding domain-containing protein</fullName>
    </recommendedName>
</protein>
<feature type="compositionally biased region" description="Basic residues" evidence="5">
    <location>
        <begin position="989"/>
        <end position="1004"/>
    </location>
</feature>
<feature type="compositionally biased region" description="Low complexity" evidence="5">
    <location>
        <begin position="1"/>
        <end position="15"/>
    </location>
</feature>
<dbReference type="InterPro" id="IPR004143">
    <property type="entry name" value="BPL_LPL_catalytic"/>
</dbReference>
<keyword evidence="8" id="KW-1185">Reference proteome</keyword>
<dbReference type="CDD" id="cd08368">
    <property type="entry name" value="LIM"/>
    <property type="match status" value="1"/>
</dbReference>
<feature type="region of interest" description="Disordered" evidence="5">
    <location>
        <begin position="558"/>
        <end position="579"/>
    </location>
</feature>
<proteinExistence type="predicted"/>
<evidence type="ECO:0000313" key="7">
    <source>
        <dbReference type="EnsemblMetazoa" id="ADIR004469-PA"/>
    </source>
</evidence>
<feature type="region of interest" description="Disordered" evidence="5">
    <location>
        <begin position="129"/>
        <end position="197"/>
    </location>
</feature>
<dbReference type="Pfam" id="PF15949">
    <property type="entry name" value="DUF4757"/>
    <property type="match status" value="1"/>
</dbReference>
<feature type="region of interest" description="Disordered" evidence="5">
    <location>
        <begin position="1482"/>
        <end position="1583"/>
    </location>
</feature>
<dbReference type="Gene3D" id="3.30.930.10">
    <property type="entry name" value="Bira Bifunctional Protein, Domain 2"/>
    <property type="match status" value="1"/>
</dbReference>
<feature type="region of interest" description="Disordered" evidence="5">
    <location>
        <begin position="1"/>
        <end position="37"/>
    </location>
</feature>
<sequence length="2000" mass="223669">MAATSSSNNSNSNNNIETDEFIKKSRVTRAAPPKPAYDPLQFVQIKPAKLYDLNKAKPSTERKVVEVKTPREVVEDTEEWQCNLDSWKSSRRKRVEHIIDKITEAKKIEQEEVCRGRKKSKTFSEMLENSGSRRRFILPENEDEDEGGSFSEDIHDPCDGSKPSVYKDESTDDRVTDDTSSCCSSKLTDGETKTPDLDDTREAAEMNEFSLAIENYKSKFPMTQCKLSTKLESDNGSSSIVATNTCSSVVSSIESNGNDNYESISTCEAAAAPEVARHSAMEYMIQTLSCLEVEREEKRCLVTVEPMESRSKIEHADKKPHGLENQEERPKVNVIERRRLFEQFQQITCSADTTTMFPTVIKSFDSTSTSVAGTGGHQQQQERCTELTTSSNDEATSIASSVWLAAGSIKERRAIFERYQSNEMIAEEHDQRQQHMGGGRTRSISTTVVKSRSESNVGFINGSTGRFELALNQLKRNGTDCCEDSGIHSTTDLSRSSVVSQADEHDPSMLVLLSDEVKSPVRSTTLDSASEFSDTDCSNGQLLDNALDVAFEEMDNQLNESGTTEQQQTHPEFERPPVQQVTEIVPLSVATLPSNEAVSDDQLVLMSLPKPSLTPPKEKPPPPPVDEEPEIDLQTQLSPTIATITNWMQINHSNRNGNNHGDLIIANEASDVFEQMLEDELRPGMLHHLPDEQWRSLECYEVVQQVQHQTRQKQHEQEKEPELDKDQQEVMVYSNQIETVPPHHHQDHHHPQLYDPGEHENVNSYASYDTPFLDEVNSYYMGSLHRESMPNLSNAAASSSHASSLSSYGEEYSINSATSFDGGCWPPPVDHRQGAGRPVVAPRPALNGFPDRTTMNQGTGVGYHATGSGQRLSSNMFEQYPKDNKQNAHHPTSRVQGGQGGTNNMPYGQHWLVQEAEQRRIEQHQKSTADSTKRPLPKFVIDAITQRVQKLNAGSPENSDRSVLSEDSDLAMINSIKHHHLHQSQSVPSHHHHHKQQQQHHHHQQPLPQPQQQKYSNANDKVLSVSGKKECSHCRIELGKGAAMAIESLGLFYHIECFKCCVCHVKLGDGTNGIDVRVRKYRLHCQNCFSSEDGVKFSCVMLLTIMYFAMTIRTSIRFRAIRNCLDKILTDRYAISFYTTSNGVLCSVDRLSSAVNQDHREYANAFPTFLLTCFVGDSTHEVNSPDGASFANVSSCIWYHPDQRGCLVYPVRRKSLAHWICFPELLLDSEYTKCPTINICNGTVQLIVTLECSDVAKHHLVTEFENSVMLSRFGRFLAWNRIDQRLEVLLETDTIRLFQLIVATFGSGRFHVDSGRLKLVRVESVQTSDEPMSLEESNVYFTNNILMEVDEEKLRSDAWLSVLMEMEKVKNLESSSVNHFGVGMQPDIISSNDIKISSEMLDGTVFSGQNRSDILSSGSNSRNRSQLDLTDGIVSANDHEQTRPLEEPEHGPASRSITEKMMIETELDACIKGLVVEEEMQFPASSPKETAKTKGTPIYTIPPPQVLESTSNGIMNHHDESRHAKATPSVPPSPVTPPTKERPTTGVTQKSKGARSLRKSSFPSSRLRLGTDPGATVTKPPNILVHSDSGSTMEYVIATLNNLLELNTYTIYPITTGQVMASTWQQSTVLIIVAGSLDTDVRKILLDFFLHGGLVFSLCSDMLDIILPDSKTAEIRERELVSFSYRKWKQIKMLHHIFCYQLSPSKNQFSLESEETATLLPVSYVDVSDRKGIPHSLVVEILAQEETWNTPSILEAHNRKTGGRAIFSQIHLELDPSQFQSNIDASDNSLQNSNQLRYEILSDLLGSRIGLKMRDKNANRDDVTIAYRNAYFLGKHEAKVEMLDALKSTMIRPNIIQTHELTLQFCGKSDNAPSPATDSHLPVMIFHCPEDFSTVEYFENLTTNKIGRIGIYAPIMASSMLIVSHLTLAHGFMVIARHQTKGKGRSNNQWLSPPGCAMFSLQLHVPMNSVLGQRLPIVQHLVAIAVVSAVLSLPGYEVSV</sequence>
<dbReference type="GO" id="GO:0005737">
    <property type="term" value="C:cytoplasm"/>
    <property type="evidence" value="ECO:0007669"/>
    <property type="project" value="TreeGrafter"/>
</dbReference>
<evidence type="ECO:0000256" key="4">
    <source>
        <dbReference type="PROSITE-ProRule" id="PRU00125"/>
    </source>
</evidence>